<dbReference type="OrthoDB" id="2143914at2759"/>
<gene>
    <name evidence="8" type="primary">ABSGL_02145.1 scaffold 2596</name>
</gene>
<organism evidence="8">
    <name type="scientific">Absidia glauca</name>
    <name type="common">Pin mould</name>
    <dbReference type="NCBI Taxonomy" id="4829"/>
    <lineage>
        <taxon>Eukaryota</taxon>
        <taxon>Fungi</taxon>
        <taxon>Fungi incertae sedis</taxon>
        <taxon>Mucoromycota</taxon>
        <taxon>Mucoromycotina</taxon>
        <taxon>Mucoromycetes</taxon>
        <taxon>Mucorales</taxon>
        <taxon>Cunninghamellaceae</taxon>
        <taxon>Absidia</taxon>
    </lineage>
</organism>
<feature type="domain" description="HTH myb-type" evidence="7">
    <location>
        <begin position="284"/>
        <end position="342"/>
    </location>
</feature>
<keyword evidence="1" id="KW-0805">Transcription regulation</keyword>
<dbReference type="InterPro" id="IPR017930">
    <property type="entry name" value="Myb_dom"/>
</dbReference>
<dbReference type="PANTHER" id="PTHR46621:SF1">
    <property type="entry name" value="SNRNA-ACTIVATING PROTEIN COMPLEX SUBUNIT 4"/>
    <property type="match status" value="1"/>
</dbReference>
<dbReference type="Gene3D" id="1.10.10.60">
    <property type="entry name" value="Homeodomain-like"/>
    <property type="match status" value="4"/>
</dbReference>
<feature type="region of interest" description="Disordered" evidence="5">
    <location>
        <begin position="1"/>
        <end position="71"/>
    </location>
</feature>
<feature type="compositionally biased region" description="Polar residues" evidence="5">
    <location>
        <begin position="32"/>
        <end position="71"/>
    </location>
</feature>
<evidence type="ECO:0000256" key="3">
    <source>
        <dbReference type="ARBA" id="ARBA00023163"/>
    </source>
</evidence>
<dbReference type="CDD" id="cd00167">
    <property type="entry name" value="SANT"/>
    <property type="match status" value="3"/>
</dbReference>
<feature type="domain" description="Myb-like" evidence="6">
    <location>
        <begin position="442"/>
        <end position="492"/>
    </location>
</feature>
<dbReference type="PROSITE" id="PS51294">
    <property type="entry name" value="HTH_MYB"/>
    <property type="match status" value="4"/>
</dbReference>
<feature type="domain" description="HTH myb-type" evidence="7">
    <location>
        <begin position="390"/>
        <end position="445"/>
    </location>
</feature>
<protein>
    <submittedName>
        <fullName evidence="8">Uncharacterized protein</fullName>
    </submittedName>
</protein>
<proteinExistence type="predicted"/>
<dbReference type="SUPFAM" id="SSF46689">
    <property type="entry name" value="Homeodomain-like"/>
    <property type="match status" value="3"/>
</dbReference>
<dbReference type="Proteomes" id="UP000078561">
    <property type="component" value="Unassembled WGS sequence"/>
</dbReference>
<feature type="domain" description="Myb-like" evidence="6">
    <location>
        <begin position="284"/>
        <end position="337"/>
    </location>
</feature>
<dbReference type="OMA" id="ECLIQWT"/>
<dbReference type="InterPro" id="IPR009057">
    <property type="entry name" value="Homeodomain-like_sf"/>
</dbReference>
<dbReference type="PROSITE" id="PS50090">
    <property type="entry name" value="MYB_LIKE"/>
    <property type="match status" value="4"/>
</dbReference>
<dbReference type="InterPro" id="IPR051575">
    <property type="entry name" value="Myb-like_DNA-bd"/>
</dbReference>
<keyword evidence="9" id="KW-1185">Reference proteome</keyword>
<evidence type="ECO:0000256" key="2">
    <source>
        <dbReference type="ARBA" id="ARBA00023125"/>
    </source>
</evidence>
<feature type="compositionally biased region" description="Basic residues" evidence="5">
    <location>
        <begin position="1"/>
        <end position="10"/>
    </location>
</feature>
<name>A0A168LGA5_ABSGL</name>
<evidence type="ECO:0000313" key="9">
    <source>
        <dbReference type="Proteomes" id="UP000078561"/>
    </source>
</evidence>
<dbReference type="PANTHER" id="PTHR46621">
    <property type="entry name" value="SNRNA-ACTIVATING PROTEIN COMPLEX SUBUNIT 4"/>
    <property type="match status" value="1"/>
</dbReference>
<dbReference type="FunFam" id="1.10.10.60:FF:000016">
    <property type="entry name" value="Transcriptional activator Myb isoform A"/>
    <property type="match status" value="1"/>
</dbReference>
<evidence type="ECO:0000256" key="1">
    <source>
        <dbReference type="ARBA" id="ARBA00023015"/>
    </source>
</evidence>
<keyword evidence="4" id="KW-0539">Nucleus</keyword>
<dbReference type="GO" id="GO:0019185">
    <property type="term" value="C:snRNA-activating protein complex"/>
    <property type="evidence" value="ECO:0007669"/>
    <property type="project" value="TreeGrafter"/>
</dbReference>
<keyword evidence="3" id="KW-0804">Transcription</keyword>
<accession>A0A168LGA5</accession>
<evidence type="ECO:0000259" key="6">
    <source>
        <dbReference type="PROSITE" id="PS50090"/>
    </source>
</evidence>
<feature type="domain" description="Myb-like" evidence="6">
    <location>
        <begin position="343"/>
        <end position="387"/>
    </location>
</feature>
<sequence>MSVNPKRRVTRSQTSKNRTTDIPTTTADTHESNSGSPSQCPPSNASDSVTDPPVTSSHATPTSTGWFDTPSIQQPWEISAGLEEDHPMYDILDALMELPNVEDLPTQTFPQDQAAALDALQLNEQMQRLVETQINKIDQQIAFTEDLVKETRNLSILEARIQRKKMDIHRLYSDYYDFFEATEGTKPFTDEDRQEILESERTRTWNPKDRQQLSAGIHAEVQRMIAFDHVTRNEHWRVWEVDNIPKSEWENYPVDKLDWNRISKLYVKTRGPMECMIQWTTQDHPAINKSPWKRDESKKLAALVETLGYQGKWKQIASDLNTDRTAAQCFAHYQAEYRGPDPKRPWTKEEDQDLKDAIMLVGDKNWQLVAVSLGGRRSGQQCLHRWKAINPAIRRSRWMDEEDAALKAAVAVYGSGNWCHIQRHIPGRTDMQCRERWMNVLNPSLVHGKYSDEEKVKLTQLVKEFGRKWSLIAEQMPGRTDNSCLRTWNKIQREDKKKKEKQQKDSCS</sequence>
<reference evidence="8" key="1">
    <citation type="submission" date="2016-04" db="EMBL/GenBank/DDBJ databases">
        <authorList>
            <person name="Evans L.H."/>
            <person name="Alamgir A."/>
            <person name="Owens N."/>
            <person name="Weber N.D."/>
            <person name="Virtaneva K."/>
            <person name="Barbian K."/>
            <person name="Babar A."/>
            <person name="Rosenke K."/>
        </authorList>
    </citation>
    <scope>NUCLEOTIDE SEQUENCE [LARGE SCALE GENOMIC DNA]</scope>
    <source>
        <strain evidence="8">CBS 101.48</strain>
    </source>
</reference>
<dbReference type="AlphaFoldDB" id="A0A168LGA5"/>
<dbReference type="InParanoid" id="A0A168LGA5"/>
<dbReference type="GO" id="GO:0001006">
    <property type="term" value="F:RNA polymerase III type 3 promoter sequence-specific DNA binding"/>
    <property type="evidence" value="ECO:0007669"/>
    <property type="project" value="TreeGrafter"/>
</dbReference>
<dbReference type="EMBL" id="LT551165">
    <property type="protein sequence ID" value="SAL96729.1"/>
    <property type="molecule type" value="Genomic_DNA"/>
</dbReference>
<dbReference type="GO" id="GO:0042796">
    <property type="term" value="P:snRNA transcription by RNA polymerase III"/>
    <property type="evidence" value="ECO:0007669"/>
    <property type="project" value="TreeGrafter"/>
</dbReference>
<feature type="domain" description="HTH myb-type" evidence="7">
    <location>
        <begin position="343"/>
        <end position="387"/>
    </location>
</feature>
<dbReference type="GO" id="GO:0042795">
    <property type="term" value="P:snRNA transcription by RNA polymerase II"/>
    <property type="evidence" value="ECO:0007669"/>
    <property type="project" value="TreeGrafter"/>
</dbReference>
<keyword evidence="2" id="KW-0238">DNA-binding</keyword>
<evidence type="ECO:0000313" key="8">
    <source>
        <dbReference type="EMBL" id="SAL96729.1"/>
    </source>
</evidence>
<dbReference type="SMART" id="SM00717">
    <property type="entry name" value="SANT"/>
    <property type="match status" value="5"/>
</dbReference>
<feature type="domain" description="HTH myb-type" evidence="7">
    <location>
        <begin position="446"/>
        <end position="496"/>
    </location>
</feature>
<dbReference type="GO" id="GO:0000978">
    <property type="term" value="F:RNA polymerase II cis-regulatory region sequence-specific DNA binding"/>
    <property type="evidence" value="ECO:0007669"/>
    <property type="project" value="TreeGrafter"/>
</dbReference>
<evidence type="ECO:0000259" key="7">
    <source>
        <dbReference type="PROSITE" id="PS51294"/>
    </source>
</evidence>
<dbReference type="Pfam" id="PF00249">
    <property type="entry name" value="Myb_DNA-binding"/>
    <property type="match status" value="4"/>
</dbReference>
<dbReference type="InterPro" id="IPR001005">
    <property type="entry name" value="SANT/Myb"/>
</dbReference>
<feature type="domain" description="Myb-like" evidence="6">
    <location>
        <begin position="390"/>
        <end position="441"/>
    </location>
</feature>
<evidence type="ECO:0000256" key="5">
    <source>
        <dbReference type="SAM" id="MobiDB-lite"/>
    </source>
</evidence>
<dbReference type="STRING" id="4829.A0A168LGA5"/>
<evidence type="ECO:0000256" key="4">
    <source>
        <dbReference type="ARBA" id="ARBA00023242"/>
    </source>
</evidence>